<dbReference type="Gene3D" id="1.10.10.10">
    <property type="entry name" value="Winged helix-like DNA-binding domain superfamily/Winged helix DNA-binding domain"/>
    <property type="match status" value="1"/>
</dbReference>
<reference evidence="7 8" key="1">
    <citation type="submission" date="2023-06" db="EMBL/GenBank/DDBJ databases">
        <title>Roseiconus lacunae JC819 isolated from Gulf of Mannar region, Tamil Nadu.</title>
        <authorList>
            <person name="Pk S."/>
            <person name="Ch S."/>
            <person name="Ch V.R."/>
        </authorList>
    </citation>
    <scope>NUCLEOTIDE SEQUENCE [LARGE SCALE GENOMIC DNA]</scope>
    <source>
        <strain evidence="7 8">JC819</strain>
    </source>
</reference>
<evidence type="ECO:0000256" key="2">
    <source>
        <dbReference type="ARBA" id="ARBA00023015"/>
    </source>
</evidence>
<comment type="similarity">
    <text evidence="1">Belongs to the sigma-70 factor family. ECF subfamily.</text>
</comment>
<evidence type="ECO:0000256" key="1">
    <source>
        <dbReference type="ARBA" id="ARBA00010641"/>
    </source>
</evidence>
<dbReference type="InterPro" id="IPR014284">
    <property type="entry name" value="RNA_pol_sigma-70_dom"/>
</dbReference>
<dbReference type="InterPro" id="IPR007627">
    <property type="entry name" value="RNA_pol_sigma70_r2"/>
</dbReference>
<dbReference type="Proteomes" id="UP001239462">
    <property type="component" value="Unassembled WGS sequence"/>
</dbReference>
<proteinExistence type="inferred from homology"/>
<dbReference type="PANTHER" id="PTHR43133">
    <property type="entry name" value="RNA POLYMERASE ECF-TYPE SIGMA FACTO"/>
    <property type="match status" value="1"/>
</dbReference>
<dbReference type="PANTHER" id="PTHR43133:SF8">
    <property type="entry name" value="RNA POLYMERASE SIGMA FACTOR HI_1459-RELATED"/>
    <property type="match status" value="1"/>
</dbReference>
<keyword evidence="2" id="KW-0805">Transcription regulation</keyword>
<dbReference type="Pfam" id="PF04542">
    <property type="entry name" value="Sigma70_r2"/>
    <property type="match status" value="1"/>
</dbReference>
<dbReference type="InterPro" id="IPR013324">
    <property type="entry name" value="RNA_pol_sigma_r3/r4-like"/>
</dbReference>
<keyword evidence="8" id="KW-1185">Reference proteome</keyword>
<evidence type="ECO:0000256" key="3">
    <source>
        <dbReference type="ARBA" id="ARBA00023082"/>
    </source>
</evidence>
<dbReference type="InterPro" id="IPR000792">
    <property type="entry name" value="Tscrpt_reg_LuxR_C"/>
</dbReference>
<keyword evidence="4" id="KW-0238">DNA-binding</keyword>
<keyword evidence="5" id="KW-0804">Transcription</keyword>
<protein>
    <submittedName>
        <fullName evidence="7">Sigma-70 family RNA polymerase sigma factor</fullName>
    </submittedName>
</protein>
<evidence type="ECO:0000256" key="5">
    <source>
        <dbReference type="ARBA" id="ARBA00023163"/>
    </source>
</evidence>
<dbReference type="Gene3D" id="1.10.1740.10">
    <property type="match status" value="1"/>
</dbReference>
<evidence type="ECO:0000256" key="4">
    <source>
        <dbReference type="ARBA" id="ARBA00023125"/>
    </source>
</evidence>
<dbReference type="RefSeq" id="WP_289165751.1">
    <property type="nucleotide sequence ID" value="NZ_JASZZN010000019.1"/>
</dbReference>
<dbReference type="NCBIfam" id="TIGR02937">
    <property type="entry name" value="sigma70-ECF"/>
    <property type="match status" value="1"/>
</dbReference>
<evidence type="ECO:0000259" key="6">
    <source>
        <dbReference type="PROSITE" id="PS00622"/>
    </source>
</evidence>
<evidence type="ECO:0000313" key="7">
    <source>
        <dbReference type="EMBL" id="MDM4018106.1"/>
    </source>
</evidence>
<dbReference type="InterPro" id="IPR036388">
    <property type="entry name" value="WH-like_DNA-bd_sf"/>
</dbReference>
<evidence type="ECO:0000313" key="8">
    <source>
        <dbReference type="Proteomes" id="UP001239462"/>
    </source>
</evidence>
<dbReference type="SUPFAM" id="SSF88946">
    <property type="entry name" value="Sigma2 domain of RNA polymerase sigma factors"/>
    <property type="match status" value="1"/>
</dbReference>
<dbReference type="Pfam" id="PF00196">
    <property type="entry name" value="GerE"/>
    <property type="match status" value="1"/>
</dbReference>
<comment type="caution">
    <text evidence="7">The sequence shown here is derived from an EMBL/GenBank/DDBJ whole genome shotgun (WGS) entry which is preliminary data.</text>
</comment>
<dbReference type="InterPro" id="IPR013325">
    <property type="entry name" value="RNA_pol_sigma_r2"/>
</dbReference>
<name>A0ABT7PPN8_9BACT</name>
<dbReference type="PROSITE" id="PS00622">
    <property type="entry name" value="HTH_LUXR_1"/>
    <property type="match status" value="1"/>
</dbReference>
<gene>
    <name evidence="7" type="ORF">QTN89_21840</name>
</gene>
<dbReference type="EMBL" id="JASZZN010000019">
    <property type="protein sequence ID" value="MDM4018106.1"/>
    <property type="molecule type" value="Genomic_DNA"/>
</dbReference>
<dbReference type="InterPro" id="IPR039425">
    <property type="entry name" value="RNA_pol_sigma-70-like"/>
</dbReference>
<dbReference type="SUPFAM" id="SSF88659">
    <property type="entry name" value="Sigma3 and sigma4 domains of RNA polymerase sigma factors"/>
    <property type="match status" value="1"/>
</dbReference>
<feature type="domain" description="HTH luxR-type" evidence="6">
    <location>
        <begin position="161"/>
        <end position="188"/>
    </location>
</feature>
<organism evidence="7 8">
    <name type="scientific">Roseiconus lacunae</name>
    <dbReference type="NCBI Taxonomy" id="2605694"/>
    <lineage>
        <taxon>Bacteria</taxon>
        <taxon>Pseudomonadati</taxon>
        <taxon>Planctomycetota</taxon>
        <taxon>Planctomycetia</taxon>
        <taxon>Pirellulales</taxon>
        <taxon>Pirellulaceae</taxon>
        <taxon>Roseiconus</taxon>
    </lineage>
</organism>
<keyword evidence="3" id="KW-0731">Sigma factor</keyword>
<accession>A0ABT7PPN8</accession>
<sequence>MPESSLSGVTRLSLLSRIRSDDGVAWAELVELYLPLVKFWCRRQGIAENDLSDLTQEIFFAVSRSIERYRPTGNGGSFRAWLWSLSRHKIIDFLRRQERCPVAKGGSTAMQLVQMIPEEIDESDLSERIEFNQLIHRALQQVRTEFEPRSWQAFWRTTIDGLTVSNVADQLEMSSATVRQHRSRILRRLREQLGEAE</sequence>